<dbReference type="EMBL" id="JACSEA010000015">
    <property type="protein sequence ID" value="KAF7385105.1"/>
    <property type="molecule type" value="Genomic_DNA"/>
</dbReference>
<evidence type="ECO:0000256" key="1">
    <source>
        <dbReference type="SAM" id="MobiDB-lite"/>
    </source>
</evidence>
<accession>A0A834JBN2</accession>
<feature type="region of interest" description="Disordered" evidence="1">
    <location>
        <begin position="19"/>
        <end position="66"/>
    </location>
</feature>
<dbReference type="Proteomes" id="UP000614350">
    <property type="component" value="Unassembled WGS sequence"/>
</dbReference>
<feature type="compositionally biased region" description="Polar residues" evidence="1">
    <location>
        <begin position="28"/>
        <end position="39"/>
    </location>
</feature>
<gene>
    <name evidence="2" type="ORF">HZH66_012191</name>
</gene>
<feature type="compositionally biased region" description="Basic and acidic residues" evidence="1">
    <location>
        <begin position="41"/>
        <end position="66"/>
    </location>
</feature>
<protein>
    <submittedName>
        <fullName evidence="2">Uncharacterized protein</fullName>
    </submittedName>
</protein>
<comment type="caution">
    <text evidence="2">The sequence shown here is derived from an EMBL/GenBank/DDBJ whole genome shotgun (WGS) entry which is preliminary data.</text>
</comment>
<reference evidence="2" key="1">
    <citation type="journal article" date="2020" name="G3 (Bethesda)">
        <title>High-Quality Assemblies for Three Invasive Social Wasps from the &lt;i&gt;Vespula&lt;/i&gt; Genus.</title>
        <authorList>
            <person name="Harrop T.W.R."/>
            <person name="Guhlin J."/>
            <person name="McLaughlin G.M."/>
            <person name="Permina E."/>
            <person name="Stockwell P."/>
            <person name="Gilligan J."/>
            <person name="Le Lec M.F."/>
            <person name="Gruber M.A.M."/>
            <person name="Quinn O."/>
            <person name="Lovegrove M."/>
            <person name="Duncan E.J."/>
            <person name="Remnant E.J."/>
            <person name="Van Eeckhoven J."/>
            <person name="Graham B."/>
            <person name="Knapp R.A."/>
            <person name="Langford K.W."/>
            <person name="Kronenberg Z."/>
            <person name="Press M.O."/>
            <person name="Eacker S.M."/>
            <person name="Wilson-Rankin E.E."/>
            <person name="Purcell J."/>
            <person name="Lester P.J."/>
            <person name="Dearden P.K."/>
        </authorList>
    </citation>
    <scope>NUCLEOTIDE SEQUENCE</scope>
    <source>
        <strain evidence="2">Marl-1</strain>
    </source>
</reference>
<organism evidence="2 3">
    <name type="scientific">Vespula vulgaris</name>
    <name type="common">Yellow jacket</name>
    <name type="synonym">Wasp</name>
    <dbReference type="NCBI Taxonomy" id="7454"/>
    <lineage>
        <taxon>Eukaryota</taxon>
        <taxon>Metazoa</taxon>
        <taxon>Ecdysozoa</taxon>
        <taxon>Arthropoda</taxon>
        <taxon>Hexapoda</taxon>
        <taxon>Insecta</taxon>
        <taxon>Pterygota</taxon>
        <taxon>Neoptera</taxon>
        <taxon>Endopterygota</taxon>
        <taxon>Hymenoptera</taxon>
        <taxon>Apocrita</taxon>
        <taxon>Aculeata</taxon>
        <taxon>Vespoidea</taxon>
        <taxon>Vespidae</taxon>
        <taxon>Vespinae</taxon>
        <taxon>Vespula</taxon>
    </lineage>
</organism>
<dbReference type="AlphaFoldDB" id="A0A834JBN2"/>
<evidence type="ECO:0000313" key="3">
    <source>
        <dbReference type="Proteomes" id="UP000614350"/>
    </source>
</evidence>
<proteinExistence type="predicted"/>
<sequence>MRCAVAAMRLVDILSKRLPLTDTPVPAKTSTSRLATATYTGEERRNEKRREEKRREEKRREEKIPWLPKVGDELAAKYHEATLESRLDYRKQSQNLSEQ</sequence>
<evidence type="ECO:0000313" key="2">
    <source>
        <dbReference type="EMBL" id="KAF7385105.1"/>
    </source>
</evidence>
<keyword evidence="3" id="KW-1185">Reference proteome</keyword>
<name>A0A834JBN2_VESVU</name>